<dbReference type="InterPro" id="IPR013321">
    <property type="entry name" value="Arc_rbn_hlx_hlx"/>
</dbReference>
<proteinExistence type="predicted"/>
<feature type="compositionally biased region" description="Low complexity" evidence="1">
    <location>
        <begin position="249"/>
        <end position="260"/>
    </location>
</feature>
<name>Q98MR2_RHILO</name>
<protein>
    <submittedName>
        <fullName evidence="2">Mll0472 protein</fullName>
    </submittedName>
</protein>
<dbReference type="GO" id="GO:0006355">
    <property type="term" value="P:regulation of DNA-templated transcription"/>
    <property type="evidence" value="ECO:0007669"/>
    <property type="project" value="InterPro"/>
</dbReference>
<dbReference type="HOGENOM" id="CLU_865656_0_0_5"/>
<dbReference type="EMBL" id="BA000012">
    <property type="protein sequence ID" value="BAB48051.1"/>
    <property type="molecule type" value="Genomic_DNA"/>
</dbReference>
<dbReference type="Proteomes" id="UP000000552">
    <property type="component" value="Chromosome"/>
</dbReference>
<dbReference type="Gene3D" id="1.10.1220.10">
    <property type="entry name" value="Met repressor-like"/>
    <property type="match status" value="1"/>
</dbReference>
<evidence type="ECO:0000313" key="3">
    <source>
        <dbReference type="Proteomes" id="UP000000552"/>
    </source>
</evidence>
<dbReference type="eggNOG" id="ENOG5033211">
    <property type="taxonomic scope" value="Bacteria"/>
</dbReference>
<reference evidence="2 3" key="1">
    <citation type="journal article" date="2000" name="DNA Res.">
        <title>Complete genome structure of the nitrogen-fixing symbiotic bacterium Mesorhizobium loti.</title>
        <authorList>
            <person name="Kaneko T."/>
            <person name="Nakamura Y."/>
            <person name="Sato S."/>
            <person name="Asamizu E."/>
            <person name="Kato T."/>
            <person name="Sasamoto S."/>
            <person name="Watanabe A."/>
            <person name="Idesawa K."/>
            <person name="Ishikawa A."/>
            <person name="Kawashima K."/>
            <person name="Kimura T."/>
            <person name="Kishida Y."/>
            <person name="Kiyokawa C."/>
            <person name="Kohara M."/>
            <person name="Matsumoto M."/>
            <person name="Matsuno A."/>
            <person name="Mochizuki Y."/>
            <person name="Nakayama S."/>
            <person name="Nakazaki N."/>
            <person name="Shimpo S."/>
            <person name="Sugimoto M."/>
            <person name="Takeuchi C."/>
            <person name="Yamada M."/>
            <person name="Tabata S."/>
        </authorList>
    </citation>
    <scope>NUCLEOTIDE SEQUENCE [LARGE SCALE GENOMIC DNA]</scope>
    <source>
        <strain evidence="3">LMG 29417 / CECT 9101 / MAFF 303099</strain>
    </source>
</reference>
<gene>
    <name evidence="2" type="ordered locus">mll0472</name>
</gene>
<sequence>MSIANAAKARHRANRTGKMKVGRCILADKPKPTGPFQINNARVRELERIIVSRYGAILPETDDADLFIEVAAYSLNAHCLSKGLDLDKVLSDWCRRWAPWALQRAGTIIRPILNMLVGRRYQMKADEAARKICLTLLERTALEIRTMGASDFSARVRKGIAKDVKRSGDRARQTAKRRARGVEPRESWLAKNSLSKGRPWDAEGISRAQWYRRFRETGPSLVGVSTKSDTLVSSVPVEPSQEAPSRGPSSLTLAKKSSLSGAEGPPVGRNAALVSGSAGVVVALPSKCLPSLQSRNGAVDANDGAEQCDGDEALRHMGVAS</sequence>
<feature type="region of interest" description="Disordered" evidence="1">
    <location>
        <begin position="163"/>
        <end position="188"/>
    </location>
</feature>
<accession>Q98MR2</accession>
<dbReference type="AlphaFoldDB" id="Q98MR2"/>
<feature type="region of interest" description="Disordered" evidence="1">
    <location>
        <begin position="225"/>
        <end position="265"/>
    </location>
</feature>
<dbReference type="RefSeq" id="WP_010909407.1">
    <property type="nucleotide sequence ID" value="NC_002678.2"/>
</dbReference>
<evidence type="ECO:0000256" key="1">
    <source>
        <dbReference type="SAM" id="MobiDB-lite"/>
    </source>
</evidence>
<dbReference type="KEGG" id="mlo:mll0472"/>
<evidence type="ECO:0000313" key="2">
    <source>
        <dbReference type="EMBL" id="BAB48051.1"/>
    </source>
</evidence>
<feature type="compositionally biased region" description="Basic and acidic residues" evidence="1">
    <location>
        <begin position="163"/>
        <end position="172"/>
    </location>
</feature>
<organism evidence="2 3">
    <name type="scientific">Mesorhizobium japonicum (strain LMG 29417 / CECT 9101 / MAFF 303099)</name>
    <name type="common">Mesorhizobium loti (strain MAFF 303099)</name>
    <dbReference type="NCBI Taxonomy" id="266835"/>
    <lineage>
        <taxon>Bacteria</taxon>
        <taxon>Pseudomonadati</taxon>
        <taxon>Pseudomonadota</taxon>
        <taxon>Alphaproteobacteria</taxon>
        <taxon>Hyphomicrobiales</taxon>
        <taxon>Phyllobacteriaceae</taxon>
        <taxon>Mesorhizobium</taxon>
    </lineage>
</organism>